<dbReference type="PANTHER" id="PTHR33101:SF47">
    <property type="entry name" value="ROP GUANINE NUCLEOTIDE EXCHANGE FACTOR 2-RELATED"/>
    <property type="match status" value="1"/>
</dbReference>
<dbReference type="EMBL" id="GISG01146476">
    <property type="protein sequence ID" value="MBA4646491.1"/>
    <property type="molecule type" value="Transcribed_RNA"/>
</dbReference>
<sequence>MHNAEVFSPDELLDMLKINSEHEALELADRVEASLYTWKRKSGMTHSRSWHVMKDFRPEADRNDKNHILAERAATLLFCLKHRFPSNLGSDISERTPSENSSGGWSRSWRRRSSRFESLNLRLAFGLITFVLFQTLLHNFSITQM</sequence>
<dbReference type="PANTHER" id="PTHR33101">
    <property type="entry name" value="ROP GUANINE NUCLEOTIDE EXCHANGE FACTOR 1"/>
    <property type="match status" value="1"/>
</dbReference>
<dbReference type="GO" id="GO:0005085">
    <property type="term" value="F:guanyl-nucleotide exchange factor activity"/>
    <property type="evidence" value="ECO:0007669"/>
    <property type="project" value="UniProtKB-UniRule"/>
</dbReference>
<dbReference type="AlphaFoldDB" id="A0A7C8ZNC7"/>
<keyword evidence="1 2" id="KW-0344">Guanine-nucleotide releasing factor</keyword>
<proteinExistence type="predicted"/>
<reference evidence="5" key="2">
    <citation type="submission" date="2020-07" db="EMBL/GenBank/DDBJ databases">
        <authorList>
            <person name="Vera ALvarez R."/>
            <person name="Arias-Moreno D.M."/>
            <person name="Jimenez-Jacinto V."/>
            <person name="Jimenez-Bremont J.F."/>
            <person name="Swaminathan K."/>
            <person name="Moose S.P."/>
            <person name="Guerrero-Gonzalez M.L."/>
            <person name="Marino-Ramirez L."/>
            <person name="Landsman D."/>
            <person name="Rodriguez-Kessler M."/>
            <person name="Delgado-Sanchez P."/>
        </authorList>
    </citation>
    <scope>NUCLEOTIDE SEQUENCE</scope>
    <source>
        <tissue evidence="5">Cladode</tissue>
    </source>
</reference>
<keyword evidence="3" id="KW-0812">Transmembrane</keyword>
<keyword evidence="3" id="KW-0472">Membrane</keyword>
<dbReference type="Pfam" id="PF03759">
    <property type="entry name" value="PRONE"/>
    <property type="match status" value="1"/>
</dbReference>
<evidence type="ECO:0000256" key="2">
    <source>
        <dbReference type="PROSITE-ProRule" id="PRU00663"/>
    </source>
</evidence>
<feature type="transmembrane region" description="Helical" evidence="3">
    <location>
        <begin position="119"/>
        <end position="137"/>
    </location>
</feature>
<evidence type="ECO:0000256" key="3">
    <source>
        <dbReference type="SAM" id="Phobius"/>
    </source>
</evidence>
<organism evidence="5">
    <name type="scientific">Opuntia streptacantha</name>
    <name type="common">Prickly pear cactus</name>
    <name type="synonym">Opuntia cardona</name>
    <dbReference type="NCBI Taxonomy" id="393608"/>
    <lineage>
        <taxon>Eukaryota</taxon>
        <taxon>Viridiplantae</taxon>
        <taxon>Streptophyta</taxon>
        <taxon>Embryophyta</taxon>
        <taxon>Tracheophyta</taxon>
        <taxon>Spermatophyta</taxon>
        <taxon>Magnoliopsida</taxon>
        <taxon>eudicotyledons</taxon>
        <taxon>Gunneridae</taxon>
        <taxon>Pentapetalae</taxon>
        <taxon>Caryophyllales</taxon>
        <taxon>Cactineae</taxon>
        <taxon>Cactaceae</taxon>
        <taxon>Opuntioideae</taxon>
        <taxon>Opuntia</taxon>
    </lineage>
</organism>
<keyword evidence="3" id="KW-1133">Transmembrane helix</keyword>
<dbReference type="PROSITE" id="PS51334">
    <property type="entry name" value="PRONE"/>
    <property type="match status" value="1"/>
</dbReference>
<evidence type="ECO:0000259" key="4">
    <source>
        <dbReference type="PROSITE" id="PS51334"/>
    </source>
</evidence>
<reference evidence="5" key="1">
    <citation type="journal article" date="2013" name="J. Plant Res.">
        <title>Effect of fungi and light on seed germination of three Opuntia species from semiarid lands of central Mexico.</title>
        <authorList>
            <person name="Delgado-Sanchez P."/>
            <person name="Jimenez-Bremont J.F."/>
            <person name="Guerrero-Gonzalez Mde L."/>
            <person name="Flores J."/>
        </authorList>
    </citation>
    <scope>NUCLEOTIDE SEQUENCE</scope>
    <source>
        <tissue evidence="5">Cladode</tissue>
    </source>
</reference>
<dbReference type="InterPro" id="IPR038937">
    <property type="entry name" value="RopGEF"/>
</dbReference>
<evidence type="ECO:0000256" key="1">
    <source>
        <dbReference type="ARBA" id="ARBA00022658"/>
    </source>
</evidence>
<accession>A0A7C8ZNC7</accession>
<evidence type="ECO:0000313" key="5">
    <source>
        <dbReference type="EMBL" id="MBA4646491.1"/>
    </source>
</evidence>
<dbReference type="InterPro" id="IPR005512">
    <property type="entry name" value="PRONE_dom"/>
</dbReference>
<protein>
    <recommendedName>
        <fullName evidence="4">PRONE domain-containing protein</fullName>
    </recommendedName>
</protein>
<feature type="domain" description="PRONE" evidence="4">
    <location>
        <begin position="1"/>
        <end position="145"/>
    </location>
</feature>
<name>A0A7C8ZNC7_OPUST</name>
<dbReference type="Gene3D" id="1.20.58.1310">
    <property type="entry name" value="PRONE domain, subdomain 2"/>
    <property type="match status" value="1"/>
</dbReference>